<name>A0A5E4NLK4_9HEMI</name>
<evidence type="ECO:0000313" key="2">
    <source>
        <dbReference type="Proteomes" id="UP000325440"/>
    </source>
</evidence>
<gene>
    <name evidence="1" type="ORF">CINCED_3A019896</name>
</gene>
<keyword evidence="2" id="KW-1185">Reference proteome</keyword>
<accession>A0A5E4NLK4</accession>
<sequence length="99" mass="10855">KNEISSPIQGTDEERCKRSGPFCSGDSTWDIPKVPRLKIVKRPTDACTAKNEISSPIQGTDEEKCEGSGPFCIEDRPGNFSKVVWLKIVIRPTDACTGT</sequence>
<protein>
    <submittedName>
        <fullName evidence="1">Uncharacterized protein</fullName>
    </submittedName>
</protein>
<proteinExistence type="predicted"/>
<dbReference type="AlphaFoldDB" id="A0A5E4NLK4"/>
<reference evidence="1 2" key="1">
    <citation type="submission" date="2019-08" db="EMBL/GenBank/DDBJ databases">
        <authorList>
            <person name="Alioto T."/>
            <person name="Alioto T."/>
            <person name="Gomez Garrido J."/>
        </authorList>
    </citation>
    <scope>NUCLEOTIDE SEQUENCE [LARGE SCALE GENOMIC DNA]</scope>
</reference>
<evidence type="ECO:0000313" key="1">
    <source>
        <dbReference type="EMBL" id="VVC42370.1"/>
    </source>
</evidence>
<organism evidence="1 2">
    <name type="scientific">Cinara cedri</name>
    <dbReference type="NCBI Taxonomy" id="506608"/>
    <lineage>
        <taxon>Eukaryota</taxon>
        <taxon>Metazoa</taxon>
        <taxon>Ecdysozoa</taxon>
        <taxon>Arthropoda</taxon>
        <taxon>Hexapoda</taxon>
        <taxon>Insecta</taxon>
        <taxon>Pterygota</taxon>
        <taxon>Neoptera</taxon>
        <taxon>Paraneoptera</taxon>
        <taxon>Hemiptera</taxon>
        <taxon>Sternorrhyncha</taxon>
        <taxon>Aphidomorpha</taxon>
        <taxon>Aphidoidea</taxon>
        <taxon>Aphididae</taxon>
        <taxon>Lachninae</taxon>
        <taxon>Cinara</taxon>
    </lineage>
</organism>
<dbReference type="Proteomes" id="UP000325440">
    <property type="component" value="Unassembled WGS sequence"/>
</dbReference>
<dbReference type="EMBL" id="CABPRJ010001948">
    <property type="protein sequence ID" value="VVC42370.1"/>
    <property type="molecule type" value="Genomic_DNA"/>
</dbReference>
<feature type="non-terminal residue" evidence="1">
    <location>
        <position position="1"/>
    </location>
</feature>